<dbReference type="EMBL" id="MLJW01000746">
    <property type="protein sequence ID" value="OIQ83002.1"/>
    <property type="molecule type" value="Genomic_DNA"/>
</dbReference>
<comment type="caution">
    <text evidence="2">The sequence shown here is derived from an EMBL/GenBank/DDBJ whole genome shotgun (WGS) entry which is preliminary data.</text>
</comment>
<gene>
    <name evidence="2" type="ORF">GALL_352100</name>
</gene>
<evidence type="ECO:0000313" key="2">
    <source>
        <dbReference type="EMBL" id="OIQ83002.1"/>
    </source>
</evidence>
<accession>A0A1J5QIB6</accession>
<evidence type="ECO:0000256" key="1">
    <source>
        <dbReference type="SAM" id="MobiDB-lite"/>
    </source>
</evidence>
<feature type="region of interest" description="Disordered" evidence="1">
    <location>
        <begin position="1"/>
        <end position="20"/>
    </location>
</feature>
<name>A0A1J5QIB6_9ZZZZ</name>
<dbReference type="AlphaFoldDB" id="A0A1J5QIB6"/>
<reference evidence="2" key="1">
    <citation type="submission" date="2016-10" db="EMBL/GenBank/DDBJ databases">
        <title>Sequence of Gallionella enrichment culture.</title>
        <authorList>
            <person name="Poehlein A."/>
            <person name="Muehling M."/>
            <person name="Daniel R."/>
        </authorList>
    </citation>
    <scope>NUCLEOTIDE SEQUENCE</scope>
</reference>
<sequence>MDTHIVPAQAGSPQATPPHRPRWPVLAAAAASLVLPTVHPADAEIVEGIWHVFSRACYNGPMETVTYNRAGVERLLYTESDQYVLAGGIYVSVGVHVDDWRNTWRSYAGTCCWATPSYVLGRHYAEYPVGHQYKMHDSSATDCNSGEWLAGPSSSLVAAPDQEAPWMQGLELERRPPPANAPAWLRGYAGWKWSVGSYRPPAAGAASSAQPKALSVVPYPGMNPGEGPHGGLAVGKVTEVSIDELPPAMREAEGKRLKLRGKRGTAVETVGERDGYWPEPLIGLVAAPGERSPGQLRFTPVDVRRIESADLEYLGAEAADDAMPGEAILTAVRYFRRADGVDVALYEDDFSRSGALLIVREAQNARVGEHLAELVVQRSPSGRVRTMLSWADAHTHYTISVDDDIDHPRGWARFDRAWLLGVAARLGT</sequence>
<protein>
    <submittedName>
        <fullName evidence="2">Uncharacterized protein</fullName>
    </submittedName>
</protein>
<organism evidence="2">
    <name type="scientific">mine drainage metagenome</name>
    <dbReference type="NCBI Taxonomy" id="410659"/>
    <lineage>
        <taxon>unclassified sequences</taxon>
        <taxon>metagenomes</taxon>
        <taxon>ecological metagenomes</taxon>
    </lineage>
</organism>
<proteinExistence type="predicted"/>